<organism evidence="2">
    <name type="scientific">Trichodesmium erythraeum (strain IMS101)</name>
    <dbReference type="NCBI Taxonomy" id="203124"/>
    <lineage>
        <taxon>Bacteria</taxon>
        <taxon>Bacillati</taxon>
        <taxon>Cyanobacteriota</taxon>
        <taxon>Cyanophyceae</taxon>
        <taxon>Oscillatoriophycideae</taxon>
        <taxon>Oscillatoriales</taxon>
        <taxon>Microcoleaceae</taxon>
        <taxon>Trichodesmium</taxon>
    </lineage>
</organism>
<dbReference type="RefSeq" id="WP_011613901.1">
    <property type="nucleotide sequence ID" value="NC_008312.1"/>
</dbReference>
<accession>Q10VZ0</accession>
<evidence type="ECO:0000259" key="1">
    <source>
        <dbReference type="Pfam" id="PF10017"/>
    </source>
</evidence>
<dbReference type="EMBL" id="CP000393">
    <property type="protein sequence ID" value="ABG53584.1"/>
    <property type="molecule type" value="Genomic_DNA"/>
</dbReference>
<dbReference type="InterPro" id="IPR019257">
    <property type="entry name" value="MeTrfase_dom"/>
</dbReference>
<feature type="domain" description="Histidine-specific methyltransferase SAM-dependent" evidence="1">
    <location>
        <begin position="3"/>
        <end position="96"/>
    </location>
</feature>
<dbReference type="HOGENOM" id="CLU_2319274_0_0_3"/>
<reference evidence="2" key="1">
    <citation type="submission" date="2006-06" db="EMBL/GenBank/DDBJ databases">
        <title>Complete sequence of Trichodesmium erythraeum IMS101.</title>
        <authorList>
            <consortium name="US DOE Joint Genome Institute"/>
            <person name="Copeland A."/>
            <person name="Lucas S."/>
            <person name="Lapidus A."/>
            <person name="Barry K."/>
            <person name="Detter J.C."/>
            <person name="Glavina del Rio T."/>
            <person name="Hammon N."/>
            <person name="Israni S."/>
            <person name="Dalin E."/>
            <person name="Tice H."/>
            <person name="Pitluck S."/>
            <person name="Kiss H."/>
            <person name="Munk A.C."/>
            <person name="Brettin T."/>
            <person name="Bruce D."/>
            <person name="Han C."/>
            <person name="Tapia R."/>
            <person name="Gilna P."/>
            <person name="Schmutz J."/>
            <person name="Larimer F."/>
            <person name="Land M."/>
            <person name="Hauser L."/>
            <person name="Kyrpides N."/>
            <person name="Kim E."/>
            <person name="Richardson P."/>
        </authorList>
    </citation>
    <scope>NUCLEOTIDE SEQUENCE [LARGE SCALE GENOMIC DNA]</scope>
    <source>
        <strain evidence="2">IMS101</strain>
    </source>
</reference>
<proteinExistence type="predicted"/>
<dbReference type="AlphaFoldDB" id="Q10VZ0"/>
<name>Q10VZ0_TRIEI</name>
<protein>
    <recommendedName>
        <fullName evidence="1">Histidine-specific methyltransferase SAM-dependent domain-containing protein</fullName>
    </recommendedName>
</protein>
<dbReference type="KEGG" id="ter:Tery_4610"/>
<dbReference type="Pfam" id="PF10017">
    <property type="entry name" value="Methyltransf_33"/>
    <property type="match status" value="1"/>
</dbReference>
<sequence>MINGDLPVYGFDPTTFNYDFNWVAETHCLEHNVRATEEHNFVLDGIPINIKKGTKFHLLSYYKYPVGYFKNQAIKGGLKPIDYFIDENQPMVIHVLGVS</sequence>
<dbReference type="OrthoDB" id="5289726at2"/>
<gene>
    <name evidence="2" type="ordered locus">Tery_4610</name>
</gene>
<evidence type="ECO:0000313" key="2">
    <source>
        <dbReference type="EMBL" id="ABG53584.1"/>
    </source>
</evidence>